<organism evidence="2 3">
    <name type="scientific">Colletotrichum kahawae</name>
    <name type="common">Coffee berry disease fungus</name>
    <dbReference type="NCBI Taxonomy" id="34407"/>
    <lineage>
        <taxon>Eukaryota</taxon>
        <taxon>Fungi</taxon>
        <taxon>Dikarya</taxon>
        <taxon>Ascomycota</taxon>
        <taxon>Pezizomycotina</taxon>
        <taxon>Sordariomycetes</taxon>
        <taxon>Hypocreomycetidae</taxon>
        <taxon>Glomerellales</taxon>
        <taxon>Glomerellaceae</taxon>
        <taxon>Colletotrichum</taxon>
        <taxon>Colletotrichum gloeosporioides species complex</taxon>
    </lineage>
</organism>
<reference evidence="2" key="1">
    <citation type="submission" date="2023-02" db="EMBL/GenBank/DDBJ databases">
        <title>Colletotrichum kahawae CIFC_Que2 genome sequencing and assembly.</title>
        <authorList>
            <person name="Baroncelli R."/>
        </authorList>
    </citation>
    <scope>NUCLEOTIDE SEQUENCE</scope>
    <source>
        <strain evidence="2">CIFC_Que2</strain>
    </source>
</reference>
<feature type="compositionally biased region" description="Basic residues" evidence="1">
    <location>
        <begin position="396"/>
        <end position="407"/>
    </location>
</feature>
<dbReference type="EMBL" id="VYYT01000012">
    <property type="protein sequence ID" value="KAK2778380.1"/>
    <property type="molecule type" value="Genomic_DNA"/>
</dbReference>
<feature type="region of interest" description="Disordered" evidence="1">
    <location>
        <begin position="23"/>
        <end position="56"/>
    </location>
</feature>
<gene>
    <name evidence="2" type="ORF">CKAH01_11777</name>
</gene>
<name>A0AAD9YV97_COLKA</name>
<evidence type="ECO:0000313" key="3">
    <source>
        <dbReference type="Proteomes" id="UP001281614"/>
    </source>
</evidence>
<protein>
    <recommendedName>
        <fullName evidence="4">Myb-like domain-containing protein</fullName>
    </recommendedName>
</protein>
<proteinExistence type="predicted"/>
<evidence type="ECO:0000313" key="2">
    <source>
        <dbReference type="EMBL" id="KAK2778380.1"/>
    </source>
</evidence>
<feature type="compositionally biased region" description="Basic and acidic residues" evidence="1">
    <location>
        <begin position="599"/>
        <end position="613"/>
    </location>
</feature>
<feature type="region of interest" description="Disordered" evidence="1">
    <location>
        <begin position="576"/>
        <end position="617"/>
    </location>
</feature>
<feature type="compositionally biased region" description="Low complexity" evidence="1">
    <location>
        <begin position="44"/>
        <end position="56"/>
    </location>
</feature>
<feature type="compositionally biased region" description="Basic and acidic residues" evidence="1">
    <location>
        <begin position="23"/>
        <end position="43"/>
    </location>
</feature>
<evidence type="ECO:0008006" key="4">
    <source>
        <dbReference type="Google" id="ProtNLM"/>
    </source>
</evidence>
<feature type="compositionally biased region" description="Acidic residues" evidence="1">
    <location>
        <begin position="582"/>
        <end position="595"/>
    </location>
</feature>
<sequence>MAQSHFRRTHDVHSYAKFYQENERKQMLREEKKRQRKREEQRKQQQTLTLNSTALTTSLERDIRGSIVTENQTSSYTLDSPPDFPLRIDEPNPNLIEALATGESYDGDALGDLTHTRRPFASRSEIEGFTAETGKYTTHDGIKFSEHWSPCASVLSQPPTGLTSQEIAVASPPNKQPLALGPVRSSTGQLRLAVCVPNDVNECITQDRARSENGDTCESIDDDGSVNDDNGSSDDDDTDRESFLPDGAVRGPQFIDRHRPRTFSTSKSAVPDPAKSPLYLRSSVSNFSIDDVAVSLEIVEECQPDIFALPTPSSDHPFVSQQGGDVIASQRKRGHEACEEGHESDDLCLPKRKRSRNPNETTATNALSVRTLRALPSRVLAEKPGRRGVPAQCERHIRRSSRSKPRSHASGAVSCQDAQPHPDGLPSLDVDNASDRGKRTRTRRGRSQTIPQVTSPRSSHSNHSSGKPNPQKNGRDCLPPAATTVISSSATCHTCGFSAEHLLQISDTVEALTRSGAELSGNARESDILRLFLGFVRDYATKRLPHKAIITGNSDPYNGTNQEQIREATMGLLNSETVKDDESSDGNSEDSDSESESVSFDRRDSPDIPEQKSKRPKRLRWTPLEELRLRAWVQEEKEWSWIAGKLRRSEQGAFQHWAIMKKREEELGKM</sequence>
<feature type="compositionally biased region" description="Basic and acidic residues" evidence="1">
    <location>
        <begin position="335"/>
        <end position="349"/>
    </location>
</feature>
<feature type="compositionally biased region" description="Low complexity" evidence="1">
    <location>
        <begin position="455"/>
        <end position="465"/>
    </location>
</feature>
<feature type="region of interest" description="Disordered" evidence="1">
    <location>
        <begin position="377"/>
        <end position="478"/>
    </location>
</feature>
<evidence type="ECO:0000256" key="1">
    <source>
        <dbReference type="SAM" id="MobiDB-lite"/>
    </source>
</evidence>
<keyword evidence="3" id="KW-1185">Reference proteome</keyword>
<accession>A0AAD9YV97</accession>
<dbReference type="Proteomes" id="UP001281614">
    <property type="component" value="Unassembled WGS sequence"/>
</dbReference>
<feature type="region of interest" description="Disordered" evidence="1">
    <location>
        <begin position="206"/>
        <end position="277"/>
    </location>
</feature>
<dbReference type="AlphaFoldDB" id="A0AAD9YV97"/>
<feature type="region of interest" description="Disordered" evidence="1">
    <location>
        <begin position="330"/>
        <end position="365"/>
    </location>
</feature>
<feature type="compositionally biased region" description="Acidic residues" evidence="1">
    <location>
        <begin position="218"/>
        <end position="239"/>
    </location>
</feature>
<comment type="caution">
    <text evidence="2">The sequence shown here is derived from an EMBL/GenBank/DDBJ whole genome shotgun (WGS) entry which is preliminary data.</text>
</comment>